<dbReference type="Proteomes" id="UP000593626">
    <property type="component" value="Chromosome"/>
</dbReference>
<evidence type="ECO:0000256" key="3">
    <source>
        <dbReference type="ARBA" id="ARBA00022748"/>
    </source>
</evidence>
<protein>
    <submittedName>
        <fullName evidence="8">Cytochrome C biogenesis protein</fullName>
    </submittedName>
</protein>
<keyword evidence="5 6" id="KW-0472">Membrane</keyword>
<feature type="transmembrane region" description="Helical" evidence="6">
    <location>
        <begin position="123"/>
        <end position="142"/>
    </location>
</feature>
<feature type="transmembrane region" description="Helical" evidence="6">
    <location>
        <begin position="463"/>
        <end position="485"/>
    </location>
</feature>
<proteinExistence type="predicted"/>
<name>A0A7S8CB69_9BACI</name>
<keyword evidence="9" id="KW-1185">Reference proteome</keyword>
<sequence length="543" mass="61818">MKNITCECGHINTYGTVLCQACGQALTEEAKKEAIHDMRYEGSARRSQTYNKTIIDQIWNFFSSVKVGVTIIIVTLIASAIGTIFPQEMYIPPNINPAVHYADQYGSLGTLYYTLGFHNLYSSWWYLLLIGMLGTSIIIASLDRGIPLYKSLKNQRVTRHDQFMKKQRLVNSVSSSTIKEEDYELVKEKLKKKRYKIREENGNILAEKNRFSRWGAYVNHVGLIIFLIGGVLRFVPGFYVDELLWIEEGETYEIPGTDKEYSLKNEQFIFEQYQQGEAPEVFDAALERNGIIAKNFQSNVVLYKNGENGEQTEVKKDQIRVNEPLKFDGFAVYQVDFRLNQFQKMSFSLDSKADPSKSYGSFTVDLFNPARTYELNDGAKVELKGYYPDYAGINANGEPESKSPVPNNPAFLFSMITPETPNGETAFLGIQQNVEPLGENQFKLSFAGLDTRNISGLTIRKDLTLWVLALGGLIFMIGVMQGSYWNHRRLWIKRSGEITYISGLTNKNWLGLKRELDGVMEGTGFPLLHDQREQFNERKEGTA</sequence>
<reference evidence="8 9" key="1">
    <citation type="submission" date="2019-07" db="EMBL/GenBank/DDBJ databases">
        <title>Genome sequence of 2 isolates from Red Sea Mangroves.</title>
        <authorList>
            <person name="Sefrji F."/>
            <person name="Michoud G."/>
            <person name="Merlino G."/>
            <person name="Daffonchio D."/>
        </authorList>
    </citation>
    <scope>NUCLEOTIDE SEQUENCE [LARGE SCALE GENOMIC DNA]</scope>
    <source>
        <strain evidence="8 9">R1DC41</strain>
    </source>
</reference>
<dbReference type="Pfam" id="PF05140">
    <property type="entry name" value="ResB"/>
    <property type="match status" value="1"/>
</dbReference>
<comment type="subcellular location">
    <subcellularLocation>
        <location evidence="1">Membrane</location>
        <topology evidence="1">Multi-pass membrane protein</topology>
    </subcellularLocation>
</comment>
<dbReference type="PANTHER" id="PTHR31566">
    <property type="entry name" value="CYTOCHROME C BIOGENESIS PROTEIN CCS1, CHLOROPLASTIC"/>
    <property type="match status" value="1"/>
</dbReference>
<feature type="domain" description="ResB-like" evidence="7">
    <location>
        <begin position="65"/>
        <end position="517"/>
    </location>
</feature>
<dbReference type="AlphaFoldDB" id="A0A7S8CB69"/>
<accession>A0A7S8CB69</accession>
<evidence type="ECO:0000313" key="9">
    <source>
        <dbReference type="Proteomes" id="UP000593626"/>
    </source>
</evidence>
<organism evidence="8 9">
    <name type="scientific">Mangrovibacillus cuniculi</name>
    <dbReference type="NCBI Taxonomy" id="2593652"/>
    <lineage>
        <taxon>Bacteria</taxon>
        <taxon>Bacillati</taxon>
        <taxon>Bacillota</taxon>
        <taxon>Bacilli</taxon>
        <taxon>Bacillales</taxon>
        <taxon>Bacillaceae</taxon>
        <taxon>Mangrovibacillus</taxon>
    </lineage>
</organism>
<dbReference type="InterPro" id="IPR007816">
    <property type="entry name" value="ResB-like_domain"/>
</dbReference>
<feature type="transmembrane region" description="Helical" evidence="6">
    <location>
        <begin position="214"/>
        <end position="235"/>
    </location>
</feature>
<evidence type="ECO:0000256" key="4">
    <source>
        <dbReference type="ARBA" id="ARBA00022989"/>
    </source>
</evidence>
<dbReference type="InterPro" id="IPR023494">
    <property type="entry name" value="Cyt_c_bgen_Ccs1/CcsB/ResB"/>
</dbReference>
<gene>
    <name evidence="8" type="ORF">G8O30_07060</name>
</gene>
<evidence type="ECO:0000256" key="5">
    <source>
        <dbReference type="ARBA" id="ARBA00023136"/>
    </source>
</evidence>
<evidence type="ECO:0000259" key="7">
    <source>
        <dbReference type="Pfam" id="PF05140"/>
    </source>
</evidence>
<keyword evidence="4 6" id="KW-1133">Transmembrane helix</keyword>
<dbReference type="EMBL" id="CP049742">
    <property type="protein sequence ID" value="QPC46737.1"/>
    <property type="molecule type" value="Genomic_DNA"/>
</dbReference>
<evidence type="ECO:0000313" key="8">
    <source>
        <dbReference type="EMBL" id="QPC46737.1"/>
    </source>
</evidence>
<dbReference type="GO" id="GO:0017004">
    <property type="term" value="P:cytochrome complex assembly"/>
    <property type="evidence" value="ECO:0007669"/>
    <property type="project" value="UniProtKB-KW"/>
</dbReference>
<keyword evidence="2 6" id="KW-0812">Transmembrane</keyword>
<evidence type="ECO:0000256" key="6">
    <source>
        <dbReference type="SAM" id="Phobius"/>
    </source>
</evidence>
<evidence type="ECO:0000256" key="2">
    <source>
        <dbReference type="ARBA" id="ARBA00022692"/>
    </source>
</evidence>
<evidence type="ECO:0000256" key="1">
    <source>
        <dbReference type="ARBA" id="ARBA00004141"/>
    </source>
</evidence>
<dbReference type="RefSeq" id="WP_239674271.1">
    <property type="nucleotide sequence ID" value="NZ_CP049742.1"/>
</dbReference>
<dbReference type="GO" id="GO:0016020">
    <property type="term" value="C:membrane"/>
    <property type="evidence" value="ECO:0007669"/>
    <property type="project" value="UniProtKB-SubCell"/>
</dbReference>
<dbReference type="KEGG" id="mcui:G8O30_07060"/>
<keyword evidence="3" id="KW-0201">Cytochrome c-type biogenesis</keyword>
<feature type="transmembrane region" description="Helical" evidence="6">
    <location>
        <begin position="67"/>
        <end position="85"/>
    </location>
</feature>
<dbReference type="PANTHER" id="PTHR31566:SF0">
    <property type="entry name" value="CYTOCHROME C BIOGENESIS PROTEIN CCS1, CHLOROPLASTIC"/>
    <property type="match status" value="1"/>
</dbReference>